<evidence type="ECO:0000313" key="1">
    <source>
        <dbReference type="Proteomes" id="UP000887565"/>
    </source>
</evidence>
<reference evidence="2" key="1">
    <citation type="submission" date="2022-11" db="UniProtKB">
        <authorList>
            <consortium name="WormBaseParasite"/>
        </authorList>
    </citation>
    <scope>IDENTIFICATION</scope>
</reference>
<organism evidence="1 2">
    <name type="scientific">Romanomermis culicivorax</name>
    <name type="common">Nematode worm</name>
    <dbReference type="NCBI Taxonomy" id="13658"/>
    <lineage>
        <taxon>Eukaryota</taxon>
        <taxon>Metazoa</taxon>
        <taxon>Ecdysozoa</taxon>
        <taxon>Nematoda</taxon>
        <taxon>Enoplea</taxon>
        <taxon>Dorylaimia</taxon>
        <taxon>Mermithida</taxon>
        <taxon>Mermithoidea</taxon>
        <taxon>Mermithidae</taxon>
        <taxon>Romanomermis</taxon>
    </lineage>
</organism>
<name>A0A915KMI3_ROMCU</name>
<proteinExistence type="predicted"/>
<dbReference type="WBParaSite" id="nRc.2.0.1.t39986-RA">
    <property type="protein sequence ID" value="nRc.2.0.1.t39986-RA"/>
    <property type="gene ID" value="nRc.2.0.1.g39986"/>
</dbReference>
<dbReference type="AlphaFoldDB" id="A0A915KMI3"/>
<protein>
    <submittedName>
        <fullName evidence="2">DNA polymerase subunit gamma-2, mitochondrial</fullName>
    </submittedName>
</protein>
<evidence type="ECO:0000313" key="2">
    <source>
        <dbReference type="WBParaSite" id="nRc.2.0.1.t39986-RA"/>
    </source>
</evidence>
<accession>A0A915KMI3</accession>
<sequence>MLVEWGIEKLNCFNTARQTICANRKLLCLTVEEYSASSSNITAENFEDLKLVKHNDYSFFCTTSPENAGKDLDFWLRQRKSWWYEQINAVNDVFNFSLSLNTKEGPICSIKYNAEGSTKNTIIEELSRLNLFKDDWYLLSSYWHVDKSVLTLLQDALIFDENGKQIFKISALCDRLRMSLNAVQVSHLYEILSDFNNNEKELPSVLLDQRLDFYRKFGVVFVVIVDDKTVTGGDCPVTVWHADANIKELTTIVAVRWTILTNLGYRSVDEVDLQKNRN</sequence>
<dbReference type="Proteomes" id="UP000887565">
    <property type="component" value="Unplaced"/>
</dbReference>
<keyword evidence="1" id="KW-1185">Reference proteome</keyword>